<gene>
    <name evidence="2" type="primary">g4110</name>
    <name evidence="2" type="ORF">VP750_LOCUS3509</name>
</gene>
<comment type="caution">
    <text evidence="2">The sequence shown here is derived from an EMBL/GenBank/DDBJ whole genome shotgun (WGS) entry which is preliminary data.</text>
</comment>
<dbReference type="PANTHER" id="PTHR40624">
    <property type="entry name" value="BIOSYNTHESIS MONOOXYGENASE, PUTATIVE (AFU_ORTHOLOGUE AFUA_1G12025)-RELATED"/>
    <property type="match status" value="1"/>
</dbReference>
<protein>
    <submittedName>
        <fullName evidence="2">G4110 protein</fullName>
    </submittedName>
</protein>
<evidence type="ECO:0000313" key="2">
    <source>
        <dbReference type="EMBL" id="CAL5221850.1"/>
    </source>
</evidence>
<sequence>MAPVGQHEIVVLFVDLKFKSEEDVQKFGEVFTPMTQYVKDNEAGHTYAYKLLKAEGSPLHLTIYERYESRSYWKDVHEQSQAYKDFVQRVKDAKLEIEQSVSVFYETDIGHM</sequence>
<reference evidence="2 3" key="1">
    <citation type="submission" date="2024-06" db="EMBL/GenBank/DDBJ databases">
        <authorList>
            <person name="Kraege A."/>
            <person name="Thomma B."/>
        </authorList>
    </citation>
    <scope>NUCLEOTIDE SEQUENCE [LARGE SCALE GENOMIC DNA]</scope>
</reference>
<keyword evidence="3" id="KW-1185">Reference proteome</keyword>
<evidence type="ECO:0000313" key="3">
    <source>
        <dbReference type="Proteomes" id="UP001497392"/>
    </source>
</evidence>
<accession>A0ABP1FTG6</accession>
<dbReference type="SUPFAM" id="SSF54909">
    <property type="entry name" value="Dimeric alpha+beta barrel"/>
    <property type="match status" value="1"/>
</dbReference>
<feature type="domain" description="ABM" evidence="1">
    <location>
        <begin position="10"/>
        <end position="104"/>
    </location>
</feature>
<dbReference type="InterPro" id="IPR011008">
    <property type="entry name" value="Dimeric_a/b-barrel"/>
</dbReference>
<dbReference type="PANTHER" id="PTHR40624:SF1">
    <property type="entry name" value="BIOSYNTHESIS MONOOXYGENASE, PUTATIVE (AFU_ORTHOLOGUE AFUA_1G12025)-RELATED"/>
    <property type="match status" value="1"/>
</dbReference>
<dbReference type="PROSITE" id="PS51725">
    <property type="entry name" value="ABM"/>
    <property type="match status" value="1"/>
</dbReference>
<dbReference type="InterPro" id="IPR007138">
    <property type="entry name" value="ABM_dom"/>
</dbReference>
<dbReference type="EMBL" id="CAXHTA020000005">
    <property type="protein sequence ID" value="CAL5221850.1"/>
    <property type="molecule type" value="Genomic_DNA"/>
</dbReference>
<dbReference type="Pfam" id="PF03992">
    <property type="entry name" value="ABM"/>
    <property type="match status" value="1"/>
</dbReference>
<evidence type="ECO:0000259" key="1">
    <source>
        <dbReference type="PROSITE" id="PS51725"/>
    </source>
</evidence>
<dbReference type="Gene3D" id="3.30.70.100">
    <property type="match status" value="1"/>
</dbReference>
<proteinExistence type="predicted"/>
<dbReference type="Proteomes" id="UP001497392">
    <property type="component" value="Unassembled WGS sequence"/>
</dbReference>
<name>A0ABP1FTG6_9CHLO</name>
<organism evidence="2 3">
    <name type="scientific">Coccomyxa viridis</name>
    <dbReference type="NCBI Taxonomy" id="1274662"/>
    <lineage>
        <taxon>Eukaryota</taxon>
        <taxon>Viridiplantae</taxon>
        <taxon>Chlorophyta</taxon>
        <taxon>core chlorophytes</taxon>
        <taxon>Trebouxiophyceae</taxon>
        <taxon>Trebouxiophyceae incertae sedis</taxon>
        <taxon>Coccomyxaceae</taxon>
        <taxon>Coccomyxa</taxon>
    </lineage>
</organism>